<accession>A0AAD5TH60</accession>
<gene>
    <name evidence="1" type="ORF">HDU87_000959</name>
</gene>
<dbReference type="CDD" id="cd02440">
    <property type="entry name" value="AdoMet_MTases"/>
    <property type="match status" value="1"/>
</dbReference>
<dbReference type="EMBL" id="JADGJQ010000117">
    <property type="protein sequence ID" value="KAJ3168714.1"/>
    <property type="molecule type" value="Genomic_DNA"/>
</dbReference>
<organism evidence="1 2">
    <name type="scientific">Geranomyces variabilis</name>
    <dbReference type="NCBI Taxonomy" id="109894"/>
    <lineage>
        <taxon>Eukaryota</taxon>
        <taxon>Fungi</taxon>
        <taxon>Fungi incertae sedis</taxon>
        <taxon>Chytridiomycota</taxon>
        <taxon>Chytridiomycota incertae sedis</taxon>
        <taxon>Chytridiomycetes</taxon>
        <taxon>Spizellomycetales</taxon>
        <taxon>Powellomycetaceae</taxon>
        <taxon>Geranomyces</taxon>
    </lineage>
</organism>
<reference evidence="1" key="1">
    <citation type="submission" date="2020-05" db="EMBL/GenBank/DDBJ databases">
        <title>Phylogenomic resolution of chytrid fungi.</title>
        <authorList>
            <person name="Stajich J.E."/>
            <person name="Amses K."/>
            <person name="Simmons R."/>
            <person name="Seto K."/>
            <person name="Myers J."/>
            <person name="Bonds A."/>
            <person name="Quandt C.A."/>
            <person name="Barry K."/>
            <person name="Liu P."/>
            <person name="Grigoriev I."/>
            <person name="Longcore J.E."/>
            <person name="James T.Y."/>
        </authorList>
    </citation>
    <scope>NUCLEOTIDE SEQUENCE</scope>
    <source>
        <strain evidence="1">JEL0379</strain>
    </source>
</reference>
<dbReference type="GO" id="GO:0008168">
    <property type="term" value="F:methyltransferase activity"/>
    <property type="evidence" value="ECO:0007669"/>
    <property type="project" value="TreeGrafter"/>
</dbReference>
<dbReference type="Proteomes" id="UP001212152">
    <property type="component" value="Unassembled WGS sequence"/>
</dbReference>
<protein>
    <recommendedName>
        <fullName evidence="3">S-adenosyl-L-methionine-dependent methyltransferase</fullName>
    </recommendedName>
</protein>
<dbReference type="PANTHER" id="PTHR42912:SF83">
    <property type="entry name" value="METHYLTRANSFERASE TYPE 11 DOMAIN-CONTAINING PROTEIN"/>
    <property type="match status" value="1"/>
</dbReference>
<sequence length="284" mass="31035">MPPRFTPRGFLIVSSGLGLYAATVYSTYHLYRVHKLPAPAPSIRDPKHQQPHPGVFDALAPEYNAKIGWDERLMRLGARRRELIAHARGRVLEVSAGTGRNLDYYAENPAVAELTLSDASEPMLLAAYNAFVAMVKAKVPGVPTKTDFKIMDVQHLDSVPAQSYDTVVDTFGLCSCADPLAALKEMARCCAPGGKVLLLEHGTGSYDWLNSILDKTAADHAAKWACWWNRELRGLVEQAGLDVLEMKEYHLGTTLWIVATPRANDAPGAAKEGLLQKGLLQNGS</sequence>
<dbReference type="Pfam" id="PF13489">
    <property type="entry name" value="Methyltransf_23"/>
    <property type="match status" value="1"/>
</dbReference>
<evidence type="ECO:0000313" key="2">
    <source>
        <dbReference type="Proteomes" id="UP001212152"/>
    </source>
</evidence>
<keyword evidence="2" id="KW-1185">Reference proteome</keyword>
<dbReference type="InterPro" id="IPR050508">
    <property type="entry name" value="Methyltransf_Superfamily"/>
</dbReference>
<proteinExistence type="predicted"/>
<evidence type="ECO:0000313" key="1">
    <source>
        <dbReference type="EMBL" id="KAJ3168714.1"/>
    </source>
</evidence>
<dbReference type="PANTHER" id="PTHR42912">
    <property type="entry name" value="METHYLTRANSFERASE"/>
    <property type="match status" value="1"/>
</dbReference>
<dbReference type="AlphaFoldDB" id="A0AAD5TH60"/>
<dbReference type="SUPFAM" id="SSF53335">
    <property type="entry name" value="S-adenosyl-L-methionine-dependent methyltransferases"/>
    <property type="match status" value="1"/>
</dbReference>
<dbReference type="Gene3D" id="3.40.50.150">
    <property type="entry name" value="Vaccinia Virus protein VP39"/>
    <property type="match status" value="1"/>
</dbReference>
<name>A0AAD5TH60_9FUNG</name>
<evidence type="ECO:0008006" key="3">
    <source>
        <dbReference type="Google" id="ProtNLM"/>
    </source>
</evidence>
<dbReference type="InterPro" id="IPR029063">
    <property type="entry name" value="SAM-dependent_MTases_sf"/>
</dbReference>
<comment type="caution">
    <text evidence="1">The sequence shown here is derived from an EMBL/GenBank/DDBJ whole genome shotgun (WGS) entry which is preliminary data.</text>
</comment>